<reference evidence="2" key="1">
    <citation type="submission" date="2021-03" db="EMBL/GenBank/DDBJ databases">
        <title>Leucobacter chromiisoli sp. nov., isolated from chromium-containing soil of chemical plant.</title>
        <authorList>
            <person name="Xu Z."/>
        </authorList>
    </citation>
    <scope>NUCLEOTIDE SEQUENCE</scope>
    <source>
        <strain evidence="2">A2</strain>
    </source>
</reference>
<protein>
    <recommendedName>
        <fullName evidence="4">DUF4190 domain-containing protein</fullName>
    </recommendedName>
</protein>
<keyword evidence="1" id="KW-0472">Membrane</keyword>
<name>A0A939LX16_9MICO</name>
<dbReference type="EMBL" id="JAGDYL010000022">
    <property type="protein sequence ID" value="MBO1806006.1"/>
    <property type="molecule type" value="Genomic_DNA"/>
</dbReference>
<dbReference type="AlphaFoldDB" id="A0A939LX16"/>
<dbReference type="Proteomes" id="UP000664398">
    <property type="component" value="Unassembled WGS sequence"/>
</dbReference>
<sequence>MGGLSVATLVVSFFAGLVAVVLGVFALRQNWVRGTRGNGLAWTGIIIGAVLGVAQTGIMLLLFRLLSAASV</sequence>
<evidence type="ECO:0000313" key="3">
    <source>
        <dbReference type="Proteomes" id="UP000664398"/>
    </source>
</evidence>
<evidence type="ECO:0000256" key="1">
    <source>
        <dbReference type="SAM" id="Phobius"/>
    </source>
</evidence>
<feature type="transmembrane region" description="Helical" evidence="1">
    <location>
        <begin position="39"/>
        <end position="63"/>
    </location>
</feature>
<accession>A0A939LX16</accession>
<keyword evidence="1" id="KW-1133">Transmembrane helix</keyword>
<proteinExistence type="predicted"/>
<feature type="transmembrane region" description="Helical" evidence="1">
    <location>
        <begin position="6"/>
        <end position="27"/>
    </location>
</feature>
<organism evidence="2 3">
    <name type="scientific">Leucobacter ruminantium</name>
    <dbReference type="NCBI Taxonomy" id="1289170"/>
    <lineage>
        <taxon>Bacteria</taxon>
        <taxon>Bacillati</taxon>
        <taxon>Actinomycetota</taxon>
        <taxon>Actinomycetes</taxon>
        <taxon>Micrococcales</taxon>
        <taxon>Microbacteriaceae</taxon>
        <taxon>Leucobacter</taxon>
    </lineage>
</organism>
<evidence type="ECO:0000313" key="2">
    <source>
        <dbReference type="EMBL" id="MBO1806006.1"/>
    </source>
</evidence>
<evidence type="ECO:0008006" key="4">
    <source>
        <dbReference type="Google" id="ProtNLM"/>
    </source>
</evidence>
<gene>
    <name evidence="2" type="ORF">J4H91_11875</name>
</gene>
<comment type="caution">
    <text evidence="2">The sequence shown here is derived from an EMBL/GenBank/DDBJ whole genome shotgun (WGS) entry which is preliminary data.</text>
</comment>
<keyword evidence="1" id="KW-0812">Transmembrane</keyword>
<keyword evidence="3" id="KW-1185">Reference proteome</keyword>
<dbReference type="RefSeq" id="WP_208046475.1">
    <property type="nucleotide sequence ID" value="NZ_JAGDYL010000022.1"/>
</dbReference>